<keyword evidence="2" id="KW-0472">Membrane</keyword>
<keyword evidence="2" id="KW-1133">Transmembrane helix</keyword>
<keyword evidence="1" id="KW-0175">Coiled coil</keyword>
<reference evidence="3" key="1">
    <citation type="submission" date="1999-09" db="EMBL/GenBank/DDBJ databases">
        <title>Entodinium caudatum cDNA.</title>
        <authorList>
            <person name="Eschenlauer S.C."/>
            <person name="McEwan N.R."/>
            <person name="Wallace R.J."/>
            <person name="Newbold C.J."/>
        </authorList>
    </citation>
    <scope>NUCLEOTIDE SEQUENCE</scope>
</reference>
<feature type="non-terminal residue" evidence="3">
    <location>
        <position position="241"/>
    </location>
</feature>
<keyword evidence="2" id="KW-0812">Transmembrane</keyword>
<accession>Q9U5S2</accession>
<evidence type="ECO:0000313" key="3">
    <source>
        <dbReference type="EMBL" id="CAB57229.1"/>
    </source>
</evidence>
<sequence length="241" mass="28450">NPESKEIINNEKIIPFKNKKRKKKKGKKIKNNNVTKNNDDNNINEIKKINEKKEININNNIIFSDANFDNNKDSNIKNNKLVFSNNNVNNNIDKEKKEEKNKKSKLNEENIIIKEKIAINMEYTEDELNDIDYELALKYDKRNYCKLYISLLKTNHDFLYTFFYNKDYNPKIIKIDIFLIGFALEYTINALFFDDDTMHKIYTNKGSFDFLYQFPSIIYSSLISMGINSLLKLLAFSNGCN</sequence>
<evidence type="ECO:0000256" key="2">
    <source>
        <dbReference type="SAM" id="Phobius"/>
    </source>
</evidence>
<name>Q9U5S2_ENTCU</name>
<dbReference type="AlphaFoldDB" id="Q9U5S2"/>
<feature type="transmembrane region" description="Helical" evidence="2">
    <location>
        <begin position="212"/>
        <end position="235"/>
    </location>
</feature>
<organism evidence="3">
    <name type="scientific">Entodinium caudatum</name>
    <name type="common">Ciliate</name>
    <dbReference type="NCBI Taxonomy" id="47911"/>
    <lineage>
        <taxon>Eukaryota</taxon>
        <taxon>Sar</taxon>
        <taxon>Alveolata</taxon>
        <taxon>Ciliophora</taxon>
        <taxon>Intramacronucleata</taxon>
        <taxon>Litostomatea</taxon>
        <taxon>Trichostomatia</taxon>
        <taxon>Entodiniomorphida</taxon>
        <taxon>Ophryoscolecidae</taxon>
        <taxon>Entodinium</taxon>
    </lineage>
</organism>
<protein>
    <submittedName>
        <fullName evidence="3">Uncharacterized protein</fullName>
    </submittedName>
</protein>
<feature type="transmembrane region" description="Helical" evidence="2">
    <location>
        <begin position="172"/>
        <end position="192"/>
    </location>
</feature>
<evidence type="ECO:0000256" key="1">
    <source>
        <dbReference type="SAM" id="Coils"/>
    </source>
</evidence>
<feature type="non-terminal residue" evidence="3">
    <location>
        <position position="1"/>
    </location>
</feature>
<proteinExistence type="evidence at transcript level"/>
<feature type="coiled-coil region" evidence="1">
    <location>
        <begin position="85"/>
        <end position="116"/>
    </location>
</feature>
<dbReference type="EMBL" id="AJ270202">
    <property type="protein sequence ID" value="CAB57229.1"/>
    <property type="molecule type" value="mRNA"/>
</dbReference>